<dbReference type="AlphaFoldDB" id="A0A8J6ZP25"/>
<reference evidence="2" key="1">
    <citation type="submission" date="2020-10" db="EMBL/GenBank/DDBJ databases">
        <authorList>
            <person name="Castelo-Branco R."/>
            <person name="Eusebio N."/>
            <person name="Adriana R."/>
            <person name="Vieira A."/>
            <person name="Brugerolle De Fraissinette N."/>
            <person name="Rezende De Castro R."/>
            <person name="Schneider M.P."/>
            <person name="Vasconcelos V."/>
            <person name="Leao P.N."/>
        </authorList>
    </citation>
    <scope>NUCLEOTIDE SEQUENCE</scope>
    <source>
        <strain evidence="2">LEGE 12446</strain>
    </source>
</reference>
<dbReference type="RefSeq" id="WP_193919838.1">
    <property type="nucleotide sequence ID" value="NZ_JADEXS020000001.1"/>
</dbReference>
<proteinExistence type="predicted"/>
<keyword evidence="3" id="KW-1185">Reference proteome</keyword>
<evidence type="ECO:0000313" key="2">
    <source>
        <dbReference type="EMBL" id="MBE9025055.1"/>
    </source>
</evidence>
<accession>A0A8J6ZP25</accession>
<evidence type="ECO:0000313" key="3">
    <source>
        <dbReference type="Proteomes" id="UP000622533"/>
    </source>
</evidence>
<protein>
    <submittedName>
        <fullName evidence="2">Uncharacterized protein</fullName>
    </submittedName>
</protein>
<sequence length="273" mass="31972">MRVSVKVGESLLSSLSKTFPEYLNNQDSYVEIEKTKIADPYKIRVKSKKDAETIKLTINQFCAPHIQNLWLETQDRLVRDGARFREELVQKIQINIQAISNELSDYLGKTLEVELNINTIQFPKFKFKGIDAVIQHQQDVIIGKTPEKRSGSCCQPDYYVDVPIRGDVYDIDLKETARLIQQKIDEQVSRNQRLLERVIDKQVSKDFREAEQQINEYMNRFQEQFDRVLRERETRETEKEQILATVEAQKAKLNEYLSEFAPIQASLNTWKPV</sequence>
<name>A0A8J6ZP25_DESMC</name>
<keyword evidence="1" id="KW-0175">Coiled coil</keyword>
<evidence type="ECO:0000256" key="1">
    <source>
        <dbReference type="SAM" id="Coils"/>
    </source>
</evidence>
<organism evidence="2 3">
    <name type="scientific">Desmonostoc muscorum LEGE 12446</name>
    <dbReference type="NCBI Taxonomy" id="1828758"/>
    <lineage>
        <taxon>Bacteria</taxon>
        <taxon>Bacillati</taxon>
        <taxon>Cyanobacteriota</taxon>
        <taxon>Cyanophyceae</taxon>
        <taxon>Nostocales</taxon>
        <taxon>Nostocaceae</taxon>
        <taxon>Desmonostoc</taxon>
    </lineage>
</organism>
<dbReference type="Proteomes" id="UP000622533">
    <property type="component" value="Unassembled WGS sequence"/>
</dbReference>
<feature type="coiled-coil region" evidence="1">
    <location>
        <begin position="200"/>
        <end position="259"/>
    </location>
</feature>
<comment type="caution">
    <text evidence="2">The sequence shown here is derived from an EMBL/GenBank/DDBJ whole genome shotgun (WGS) entry which is preliminary data.</text>
</comment>
<gene>
    <name evidence="2" type="ORF">IQ276_22330</name>
</gene>
<dbReference type="EMBL" id="JADEXS010000355">
    <property type="protein sequence ID" value="MBE9025055.1"/>
    <property type="molecule type" value="Genomic_DNA"/>
</dbReference>